<evidence type="ECO:0000313" key="1">
    <source>
        <dbReference type="EMBL" id="KAH7905916.1"/>
    </source>
</evidence>
<dbReference type="Proteomes" id="UP000790377">
    <property type="component" value="Unassembled WGS sequence"/>
</dbReference>
<sequence length="76" mass="8379">MTRNSNTYLLGLLFTGSITSGTSVDDCGPIDKVYNVNKKKMLCAAAPRDGFMYKCSVYYFAQCQWGNGHTNPNLSV</sequence>
<comment type="caution">
    <text evidence="1">The sequence shown here is derived from an EMBL/GenBank/DDBJ whole genome shotgun (WGS) entry which is preliminary data.</text>
</comment>
<reference evidence="1" key="1">
    <citation type="journal article" date="2021" name="New Phytol.">
        <title>Evolutionary innovations through gain and loss of genes in the ectomycorrhizal Boletales.</title>
        <authorList>
            <person name="Wu G."/>
            <person name="Miyauchi S."/>
            <person name="Morin E."/>
            <person name="Kuo A."/>
            <person name="Drula E."/>
            <person name="Varga T."/>
            <person name="Kohler A."/>
            <person name="Feng B."/>
            <person name="Cao Y."/>
            <person name="Lipzen A."/>
            <person name="Daum C."/>
            <person name="Hundley H."/>
            <person name="Pangilinan J."/>
            <person name="Johnson J."/>
            <person name="Barry K."/>
            <person name="LaButti K."/>
            <person name="Ng V."/>
            <person name="Ahrendt S."/>
            <person name="Min B."/>
            <person name="Choi I.G."/>
            <person name="Park H."/>
            <person name="Plett J.M."/>
            <person name="Magnuson J."/>
            <person name="Spatafora J.W."/>
            <person name="Nagy L.G."/>
            <person name="Henrissat B."/>
            <person name="Grigoriev I.V."/>
            <person name="Yang Z.L."/>
            <person name="Xu J."/>
            <person name="Martin F.M."/>
        </authorList>
    </citation>
    <scope>NUCLEOTIDE SEQUENCE</scope>
    <source>
        <strain evidence="1">ATCC 28755</strain>
    </source>
</reference>
<dbReference type="EMBL" id="MU268101">
    <property type="protein sequence ID" value="KAH7905916.1"/>
    <property type="molecule type" value="Genomic_DNA"/>
</dbReference>
<accession>A0ACB7ZXS8</accession>
<keyword evidence="2" id="KW-1185">Reference proteome</keyword>
<organism evidence="1 2">
    <name type="scientific">Hygrophoropsis aurantiaca</name>
    <dbReference type="NCBI Taxonomy" id="72124"/>
    <lineage>
        <taxon>Eukaryota</taxon>
        <taxon>Fungi</taxon>
        <taxon>Dikarya</taxon>
        <taxon>Basidiomycota</taxon>
        <taxon>Agaricomycotina</taxon>
        <taxon>Agaricomycetes</taxon>
        <taxon>Agaricomycetidae</taxon>
        <taxon>Boletales</taxon>
        <taxon>Coniophorineae</taxon>
        <taxon>Hygrophoropsidaceae</taxon>
        <taxon>Hygrophoropsis</taxon>
    </lineage>
</organism>
<evidence type="ECO:0000313" key="2">
    <source>
        <dbReference type="Proteomes" id="UP000790377"/>
    </source>
</evidence>
<protein>
    <submittedName>
        <fullName evidence="1">Uncharacterized protein</fullName>
    </submittedName>
</protein>
<gene>
    <name evidence="1" type="ORF">BJ138DRAFT_704119</name>
</gene>
<proteinExistence type="predicted"/>
<name>A0ACB7ZXS8_9AGAM</name>